<dbReference type="Pfam" id="PF00702">
    <property type="entry name" value="Hydrolase"/>
    <property type="match status" value="1"/>
</dbReference>
<accession>A0ABU5TV15</accession>
<proteinExistence type="predicted"/>
<dbReference type="EMBL" id="JAYGHT010000011">
    <property type="protein sequence ID" value="MEA5518547.1"/>
    <property type="molecule type" value="Genomic_DNA"/>
</dbReference>
<dbReference type="InterPro" id="IPR006439">
    <property type="entry name" value="HAD-SF_hydro_IA"/>
</dbReference>
<dbReference type="SFLD" id="SFLDF00035">
    <property type="entry name" value="phosphoglycolate_phosphatase"/>
    <property type="match status" value="1"/>
</dbReference>
<dbReference type="NCBIfam" id="TIGR01509">
    <property type="entry name" value="HAD-SF-IA-v3"/>
    <property type="match status" value="1"/>
</dbReference>
<dbReference type="SUPFAM" id="SSF56784">
    <property type="entry name" value="HAD-like"/>
    <property type="match status" value="1"/>
</dbReference>
<dbReference type="Gene3D" id="1.10.150.240">
    <property type="entry name" value="Putative phosphatase, domain 2"/>
    <property type="match status" value="1"/>
</dbReference>
<organism evidence="1 2">
    <name type="scientific">Limnoraphis robusta CCNP1315</name>
    <dbReference type="NCBI Taxonomy" id="3110306"/>
    <lineage>
        <taxon>Bacteria</taxon>
        <taxon>Bacillati</taxon>
        <taxon>Cyanobacteriota</taxon>
        <taxon>Cyanophyceae</taxon>
        <taxon>Oscillatoriophycideae</taxon>
        <taxon>Oscillatoriales</taxon>
        <taxon>Sirenicapillariaceae</taxon>
        <taxon>Limnoraphis</taxon>
    </lineage>
</organism>
<dbReference type="InterPro" id="IPR023198">
    <property type="entry name" value="PGP-like_dom2"/>
</dbReference>
<keyword evidence="2" id="KW-1185">Reference proteome</keyword>
<name>A0ABU5TV15_9CYAN</name>
<dbReference type="SFLD" id="SFLDG01129">
    <property type="entry name" value="C1.5:_HAD__Beta-PGM__Phosphata"/>
    <property type="match status" value="1"/>
</dbReference>
<dbReference type="InterPro" id="IPR044999">
    <property type="entry name" value="CbbY-like"/>
</dbReference>
<evidence type="ECO:0000313" key="2">
    <source>
        <dbReference type="Proteomes" id="UP001301728"/>
    </source>
</evidence>
<keyword evidence="1" id="KW-0378">Hydrolase</keyword>
<dbReference type="Gene3D" id="3.40.50.1000">
    <property type="entry name" value="HAD superfamily/HAD-like"/>
    <property type="match status" value="1"/>
</dbReference>
<evidence type="ECO:0000313" key="1">
    <source>
        <dbReference type="EMBL" id="MEA5518547.1"/>
    </source>
</evidence>
<protein>
    <submittedName>
        <fullName evidence="1">HAD family hydrolase</fullName>
    </submittedName>
</protein>
<comment type="caution">
    <text evidence="1">The sequence shown here is derived from an EMBL/GenBank/DDBJ whole genome shotgun (WGS) entry which is preliminary data.</text>
</comment>
<dbReference type="InterPro" id="IPR023214">
    <property type="entry name" value="HAD_sf"/>
</dbReference>
<dbReference type="PANTHER" id="PTHR42896:SF2">
    <property type="entry name" value="CBBY-LIKE PROTEIN"/>
    <property type="match status" value="1"/>
</dbReference>
<dbReference type="GO" id="GO:0016787">
    <property type="term" value="F:hydrolase activity"/>
    <property type="evidence" value="ECO:0007669"/>
    <property type="project" value="UniProtKB-KW"/>
</dbReference>
<dbReference type="InterPro" id="IPR036412">
    <property type="entry name" value="HAD-like_sf"/>
</dbReference>
<dbReference type="Proteomes" id="UP001301728">
    <property type="component" value="Unassembled WGS sequence"/>
</dbReference>
<dbReference type="RefSeq" id="WP_323275956.1">
    <property type="nucleotide sequence ID" value="NZ_JAYGHT010000011.1"/>
</dbReference>
<sequence length="246" mass="27529">MALKALIFDVDGTLAETERDGHRIAFNQAFAKTGLIWNWSVELYGELLEVPGGKERIRFYLDQYKPEFKPDRNIDEFITTLHHLKNQYYHDLLASGIIPLRPGVKRLIEAAKTAGLRLAIATTSALPNVMALLEKTLHPDWFEIIAAGDIVPAKKPAPDIYNYVLQKLDLPPENCLVFEDSHQGLQAATKAGLKTIITVNDYTQHQDFSDAVLVVNHLGEVDKPLTCISGKLEGVNYLDIPQLQTL</sequence>
<dbReference type="CDD" id="cd07528">
    <property type="entry name" value="HAD_CbbY-like"/>
    <property type="match status" value="1"/>
</dbReference>
<gene>
    <name evidence="1" type="ORF">VB854_06250</name>
</gene>
<dbReference type="PANTHER" id="PTHR42896">
    <property type="entry name" value="XYLULOSE-1,5-BISPHOSPHATE (XUBP) PHOSPHATASE"/>
    <property type="match status" value="1"/>
</dbReference>
<reference evidence="1 2" key="1">
    <citation type="submission" date="2023-12" db="EMBL/GenBank/DDBJ databases">
        <title>Baltic Sea Cyanobacteria.</title>
        <authorList>
            <person name="Delbaje E."/>
            <person name="Fewer D.P."/>
            <person name="Shishido T.K."/>
        </authorList>
    </citation>
    <scope>NUCLEOTIDE SEQUENCE [LARGE SCALE GENOMIC DNA]</scope>
    <source>
        <strain evidence="1 2">CCNP 1315</strain>
    </source>
</reference>
<dbReference type="SFLD" id="SFLDS00003">
    <property type="entry name" value="Haloacid_Dehalogenase"/>
    <property type="match status" value="1"/>
</dbReference>
<dbReference type="SFLD" id="SFLDG01135">
    <property type="entry name" value="C1.5.6:_HAD__Beta-PGM__Phospha"/>
    <property type="match status" value="1"/>
</dbReference>